<dbReference type="GO" id="GO:0005886">
    <property type="term" value="C:plasma membrane"/>
    <property type="evidence" value="ECO:0007669"/>
    <property type="project" value="TreeGrafter"/>
</dbReference>
<feature type="transmembrane region" description="Helical" evidence="1">
    <location>
        <begin position="95"/>
        <end position="116"/>
    </location>
</feature>
<dbReference type="OrthoDB" id="1654616at2"/>
<dbReference type="EMBL" id="SDGV01000017">
    <property type="protein sequence ID" value="THB60953.1"/>
    <property type="molecule type" value="Genomic_DNA"/>
</dbReference>
<gene>
    <name evidence="2" type="ORF">ESZ54_08280</name>
</gene>
<dbReference type="PANTHER" id="PTHR34821">
    <property type="entry name" value="INNER MEMBRANE PROTEIN YDCZ"/>
    <property type="match status" value="1"/>
</dbReference>
<keyword evidence="1" id="KW-0812">Transmembrane</keyword>
<keyword evidence="3" id="KW-1185">Reference proteome</keyword>
<keyword evidence="1" id="KW-0472">Membrane</keyword>
<dbReference type="InterPro" id="IPR006750">
    <property type="entry name" value="YdcZ"/>
</dbReference>
<dbReference type="AlphaFoldDB" id="A0A4S3B5L6"/>
<comment type="caution">
    <text evidence="2">The sequence shown here is derived from an EMBL/GenBank/DDBJ whole genome shotgun (WGS) entry which is preliminary data.</text>
</comment>
<reference evidence="2 3" key="1">
    <citation type="submission" date="2019-01" db="EMBL/GenBank/DDBJ databases">
        <title>Vagococcus silagei sp. nov. isolated from brewer's grain.</title>
        <authorList>
            <person name="Guu J.-R."/>
        </authorList>
    </citation>
    <scope>NUCLEOTIDE SEQUENCE [LARGE SCALE GENOMIC DNA]</scope>
    <source>
        <strain evidence="2 3">2B-2</strain>
    </source>
</reference>
<name>A0A4S3B5L6_9ENTE</name>
<accession>A0A4S3B5L6</accession>
<evidence type="ECO:0000256" key="1">
    <source>
        <dbReference type="SAM" id="Phobius"/>
    </source>
</evidence>
<keyword evidence="1" id="KW-1133">Transmembrane helix</keyword>
<dbReference type="Proteomes" id="UP000310506">
    <property type="component" value="Unassembled WGS sequence"/>
</dbReference>
<proteinExistence type="predicted"/>
<dbReference type="Pfam" id="PF04657">
    <property type="entry name" value="DMT_YdcZ"/>
    <property type="match status" value="1"/>
</dbReference>
<protein>
    <submittedName>
        <fullName evidence="2">DMT family transporter</fullName>
    </submittedName>
</protein>
<feature type="transmembrane region" description="Helical" evidence="1">
    <location>
        <begin position="123"/>
        <end position="141"/>
    </location>
</feature>
<dbReference type="PANTHER" id="PTHR34821:SF2">
    <property type="entry name" value="INNER MEMBRANE PROTEIN YDCZ"/>
    <property type="match status" value="1"/>
</dbReference>
<evidence type="ECO:0000313" key="3">
    <source>
        <dbReference type="Proteomes" id="UP000310506"/>
    </source>
</evidence>
<sequence length="154" mass="16849">MILFYFTLAFAAGVTTVVARIVNSHLAGKIGLLQGTFYNYVMGILSASIILLFSNEVNQLSSLDFSSIPVKAYFGGIVGIAVVVLSSYATPRISVFYQTLFVFIGQIFVGIIVDYFVLNQLSVGKIIGGILVLFGLLYNLMIDKKNAEIQFIEK</sequence>
<dbReference type="RefSeq" id="WP_136137199.1">
    <property type="nucleotide sequence ID" value="NZ_SDGV01000017.1"/>
</dbReference>
<organism evidence="2 3">
    <name type="scientific">Vagococcus silagei</name>
    <dbReference type="NCBI Taxonomy" id="2508885"/>
    <lineage>
        <taxon>Bacteria</taxon>
        <taxon>Bacillati</taxon>
        <taxon>Bacillota</taxon>
        <taxon>Bacilli</taxon>
        <taxon>Lactobacillales</taxon>
        <taxon>Enterococcaceae</taxon>
        <taxon>Vagococcus</taxon>
    </lineage>
</organism>
<feature type="transmembrane region" description="Helical" evidence="1">
    <location>
        <begin position="35"/>
        <end position="53"/>
    </location>
</feature>
<feature type="transmembrane region" description="Helical" evidence="1">
    <location>
        <begin position="73"/>
        <end position="89"/>
    </location>
</feature>
<evidence type="ECO:0000313" key="2">
    <source>
        <dbReference type="EMBL" id="THB60953.1"/>
    </source>
</evidence>